<organism evidence="3 4">
    <name type="scientific">Lachnellula hyalina</name>
    <dbReference type="NCBI Taxonomy" id="1316788"/>
    <lineage>
        <taxon>Eukaryota</taxon>
        <taxon>Fungi</taxon>
        <taxon>Dikarya</taxon>
        <taxon>Ascomycota</taxon>
        <taxon>Pezizomycotina</taxon>
        <taxon>Leotiomycetes</taxon>
        <taxon>Helotiales</taxon>
        <taxon>Lachnaceae</taxon>
        <taxon>Lachnellula</taxon>
    </lineage>
</organism>
<dbReference type="InterPro" id="IPR011576">
    <property type="entry name" value="Pyridox_Oxase_N"/>
</dbReference>
<gene>
    <name evidence="3" type="ORF">LHYA1_G001585</name>
</gene>
<proteinExistence type="predicted"/>
<feature type="domain" description="Pyridoxamine 5'-phosphate oxidase N-terminal" evidence="2">
    <location>
        <begin position="36"/>
        <end position="182"/>
    </location>
</feature>
<dbReference type="OrthoDB" id="5300823at2759"/>
<dbReference type="SUPFAM" id="SSF50475">
    <property type="entry name" value="FMN-binding split barrel"/>
    <property type="match status" value="1"/>
</dbReference>
<dbReference type="RefSeq" id="XP_031009128.1">
    <property type="nucleotide sequence ID" value="XM_031146565.1"/>
</dbReference>
<keyword evidence="4" id="KW-1185">Reference proteome</keyword>
<protein>
    <submittedName>
        <fullName evidence="3">Pyridoxamine 5'-phosphate oxidase-like protein</fullName>
    </submittedName>
</protein>
<dbReference type="Pfam" id="PF01243">
    <property type="entry name" value="PNPOx_N"/>
    <property type="match status" value="1"/>
</dbReference>
<dbReference type="GeneID" id="41981783"/>
<evidence type="ECO:0000313" key="4">
    <source>
        <dbReference type="Proteomes" id="UP000431533"/>
    </source>
</evidence>
<evidence type="ECO:0000259" key="2">
    <source>
        <dbReference type="Pfam" id="PF01243"/>
    </source>
</evidence>
<feature type="region of interest" description="Disordered" evidence="1">
    <location>
        <begin position="185"/>
        <end position="219"/>
    </location>
</feature>
<dbReference type="GO" id="GO:0005737">
    <property type="term" value="C:cytoplasm"/>
    <property type="evidence" value="ECO:0007669"/>
    <property type="project" value="TreeGrafter"/>
</dbReference>
<feature type="region of interest" description="Disordered" evidence="1">
    <location>
        <begin position="112"/>
        <end position="137"/>
    </location>
</feature>
<dbReference type="Gene3D" id="2.30.110.10">
    <property type="entry name" value="Electron Transport, Fmn-binding Protein, Chain A"/>
    <property type="match status" value="1"/>
</dbReference>
<dbReference type="PANTHER" id="PTHR28040">
    <property type="entry name" value="PYRIDOXAMINE 5'-PHOSPHATE OXIDASE YLR456W HOMOLOG-RELATED"/>
    <property type="match status" value="1"/>
</dbReference>
<feature type="region of interest" description="Disordered" evidence="1">
    <location>
        <begin position="1"/>
        <end position="21"/>
    </location>
</feature>
<dbReference type="PANTHER" id="PTHR28040:SF1">
    <property type="entry name" value="PYRIDOXAMINE 5'-PHOSPHATE OXIDASE YLR456W HOMOLOG-RELATED"/>
    <property type="match status" value="1"/>
</dbReference>
<dbReference type="EMBL" id="QGMH01000008">
    <property type="protein sequence ID" value="TVY30342.1"/>
    <property type="molecule type" value="Genomic_DNA"/>
</dbReference>
<comment type="caution">
    <text evidence="3">The sequence shown here is derived from an EMBL/GenBank/DDBJ whole genome shotgun (WGS) entry which is preliminary data.</text>
</comment>
<feature type="compositionally biased region" description="Gly residues" evidence="1">
    <location>
        <begin position="7"/>
        <end position="16"/>
    </location>
</feature>
<dbReference type="GO" id="GO:0005634">
    <property type="term" value="C:nucleus"/>
    <property type="evidence" value="ECO:0007669"/>
    <property type="project" value="TreeGrafter"/>
</dbReference>
<dbReference type="Proteomes" id="UP000431533">
    <property type="component" value="Unassembled WGS sequence"/>
</dbReference>
<name>A0A8H8U3I8_9HELO</name>
<dbReference type="InterPro" id="IPR052841">
    <property type="entry name" value="PMP_oxidase-like"/>
</dbReference>
<feature type="compositionally biased region" description="Basic and acidic residues" evidence="1">
    <location>
        <begin position="192"/>
        <end position="219"/>
    </location>
</feature>
<evidence type="ECO:0000256" key="1">
    <source>
        <dbReference type="SAM" id="MobiDB-lite"/>
    </source>
</evidence>
<feature type="compositionally biased region" description="Low complexity" evidence="1">
    <location>
        <begin position="114"/>
        <end position="130"/>
    </location>
</feature>
<sequence length="277" mass="29206">MASAPVVGGGGRGGGEPPLIYEASAGSTHLQSTGRLPEEVAQCLGNARFLHLATCTALHPHVSLMNYTYLPAGSSPYTSSPTIIMTTNPASKKSTNLVRNPHVSLLVHDWVSHRPPTTSRGGTGTSPDRGVGTGRGERGASSLAALLAGLNTSELSSISVTIYGEARLVDEGTEEEGFYRQRHLENNTFGDGEGRWERERERERDRDRDRDVEGCDGGRESFIEGEGVRVVAVGITDGRVSDWKGAVRDWTLIGGGDGGGEGNHVGAEGLVNGVQGS</sequence>
<dbReference type="InterPro" id="IPR012349">
    <property type="entry name" value="Split_barrel_FMN-bd"/>
</dbReference>
<evidence type="ECO:0000313" key="3">
    <source>
        <dbReference type="EMBL" id="TVY30342.1"/>
    </source>
</evidence>
<dbReference type="AlphaFoldDB" id="A0A8H8U3I8"/>
<reference evidence="3 4" key="1">
    <citation type="submission" date="2018-05" db="EMBL/GenBank/DDBJ databases">
        <title>Genome sequencing and assembly of the regulated plant pathogen Lachnellula willkommii and related sister species for the development of diagnostic species identification markers.</title>
        <authorList>
            <person name="Giroux E."/>
            <person name="Bilodeau G."/>
        </authorList>
    </citation>
    <scope>NUCLEOTIDE SEQUENCE [LARGE SCALE GENOMIC DNA]</scope>
    <source>
        <strain evidence="3 4">CBS 185.66</strain>
    </source>
</reference>
<accession>A0A8H8U3I8</accession>